<organism evidence="10 11">
    <name type="scientific">Streptomyces griseiscabiei</name>
    <dbReference type="NCBI Taxonomy" id="2993540"/>
    <lineage>
        <taxon>Bacteria</taxon>
        <taxon>Bacillati</taxon>
        <taxon>Actinomycetota</taxon>
        <taxon>Actinomycetes</taxon>
        <taxon>Kitasatosporales</taxon>
        <taxon>Streptomycetaceae</taxon>
        <taxon>Streptomyces</taxon>
    </lineage>
</organism>
<evidence type="ECO:0000313" key="11">
    <source>
        <dbReference type="Proteomes" id="UP001271723"/>
    </source>
</evidence>
<sequence>MSEVIALAYVGIEATDVGAWRTFATDALGLQAVEGPDGALRLRADERAYRAEIRQADTDGLSHLGLEVRNAAALSDLAEKLENNGVAVKRDQAELAARRQVTDLIVVEDPAGNTLEIFYGQLYGETAFVSPTGARFVTHGTKGLGFGHSFFLVPDLKAALTFYTELLGFRVSDRIPEGPNDAYFLRCNPRHHSIGLASVPGMGSRLLHIMFEVDDLDAVGRAYDKCRDGAATLVNTLGRHSNDQMLSFYVRTPSGFDLEYGCFGLQVDEDSWEAVEHRYPVESWWGHKRTPDNVRGPEPGWQY</sequence>
<dbReference type="Pfam" id="PF00903">
    <property type="entry name" value="Glyoxalase"/>
    <property type="match status" value="1"/>
</dbReference>
<evidence type="ECO:0000256" key="3">
    <source>
        <dbReference type="ARBA" id="ARBA00022723"/>
    </source>
</evidence>
<keyword evidence="11" id="KW-1185">Reference proteome</keyword>
<proteinExistence type="inferred from homology"/>
<evidence type="ECO:0000313" key="10">
    <source>
        <dbReference type="EMBL" id="MDX2914587.1"/>
    </source>
</evidence>
<protein>
    <submittedName>
        <fullName evidence="10">VOC family protein</fullName>
    </submittedName>
</protein>
<dbReference type="Pfam" id="PF22632">
    <property type="entry name" value="BphC_D1"/>
    <property type="match status" value="1"/>
</dbReference>
<dbReference type="CDD" id="cd07252">
    <property type="entry name" value="BphC1-RGP6_N_like"/>
    <property type="match status" value="1"/>
</dbReference>
<dbReference type="SUPFAM" id="SSF54593">
    <property type="entry name" value="Glyoxalase/Bleomycin resistance protein/Dihydroxybiphenyl dioxygenase"/>
    <property type="match status" value="1"/>
</dbReference>
<dbReference type="Proteomes" id="UP001271723">
    <property type="component" value="Unassembled WGS sequence"/>
</dbReference>
<gene>
    <name evidence="10" type="ORF">PV517_38685</name>
</gene>
<feature type="domain" description="VOC" evidence="9">
    <location>
        <begin position="6"/>
        <end position="120"/>
    </location>
</feature>
<keyword evidence="6 8" id="KW-0560">Oxidoreductase</keyword>
<dbReference type="InterPro" id="IPR050383">
    <property type="entry name" value="GlyoxalaseI/FosfomycinResist"/>
</dbReference>
<keyword evidence="3" id="KW-0479">Metal-binding</keyword>
<evidence type="ECO:0000256" key="6">
    <source>
        <dbReference type="ARBA" id="ARBA00023002"/>
    </source>
</evidence>
<dbReference type="InterPro" id="IPR004360">
    <property type="entry name" value="Glyas_Fos-R_dOase_dom"/>
</dbReference>
<evidence type="ECO:0000256" key="8">
    <source>
        <dbReference type="RuleBase" id="RU000683"/>
    </source>
</evidence>
<dbReference type="PROSITE" id="PS51819">
    <property type="entry name" value="VOC"/>
    <property type="match status" value="2"/>
</dbReference>
<reference evidence="10 11" key="1">
    <citation type="journal article" date="2023" name="Microb. Genom.">
        <title>Mesoterricola silvestris gen. nov., sp. nov., Mesoterricola sediminis sp. nov., Geothrix oryzae sp. nov., Geothrix edaphica sp. nov., Geothrix rubra sp. nov., and Geothrix limicola sp. nov., six novel members of Acidobacteriota isolated from soils.</title>
        <authorList>
            <person name="Weisberg A.J."/>
            <person name="Pearce E."/>
            <person name="Kramer C.G."/>
            <person name="Chang J.H."/>
            <person name="Clarke C.R."/>
        </authorList>
    </citation>
    <scope>NUCLEOTIDE SEQUENCE [LARGE SCALE GENOMIC DNA]</scope>
    <source>
        <strain evidence="10 11">NRRL_B-2795</strain>
    </source>
</reference>
<keyword evidence="7 8" id="KW-0408">Iron</keyword>
<dbReference type="CDD" id="cd07237">
    <property type="entry name" value="BphC1-RGP6_C_like"/>
    <property type="match status" value="1"/>
</dbReference>
<dbReference type="InterPro" id="IPR000486">
    <property type="entry name" value="Xdiol_ring_cleave_dOase_1/2"/>
</dbReference>
<evidence type="ECO:0000259" key="9">
    <source>
        <dbReference type="PROSITE" id="PS51819"/>
    </source>
</evidence>
<dbReference type="EMBL" id="JARAVY010000021">
    <property type="protein sequence ID" value="MDX2914587.1"/>
    <property type="molecule type" value="Genomic_DNA"/>
</dbReference>
<keyword evidence="5 8" id="KW-0223">Dioxygenase</keyword>
<feature type="domain" description="VOC" evidence="9">
    <location>
        <begin position="145"/>
        <end position="263"/>
    </location>
</feature>
<evidence type="ECO:0000256" key="5">
    <source>
        <dbReference type="ARBA" id="ARBA00022964"/>
    </source>
</evidence>
<dbReference type="PANTHER" id="PTHR21366:SF14">
    <property type="entry name" value="GLYOXALASE DOMAIN-CONTAINING PROTEIN 5"/>
    <property type="match status" value="1"/>
</dbReference>
<comment type="cofactor">
    <cofactor evidence="1 8">
        <name>Fe(2+)</name>
        <dbReference type="ChEBI" id="CHEBI:29033"/>
    </cofactor>
</comment>
<name>A0ABU4LFM1_9ACTN</name>
<dbReference type="InterPro" id="IPR029068">
    <property type="entry name" value="Glyas_Bleomycin-R_OHBP_Dase"/>
</dbReference>
<evidence type="ECO:0000256" key="2">
    <source>
        <dbReference type="ARBA" id="ARBA00008784"/>
    </source>
</evidence>
<dbReference type="PANTHER" id="PTHR21366">
    <property type="entry name" value="GLYOXALASE FAMILY PROTEIN"/>
    <property type="match status" value="1"/>
</dbReference>
<evidence type="ECO:0000256" key="4">
    <source>
        <dbReference type="ARBA" id="ARBA00022797"/>
    </source>
</evidence>
<comment type="similarity">
    <text evidence="2 8">Belongs to the extradiol ring-cleavage dioxygenase family.</text>
</comment>
<keyword evidence="4 8" id="KW-0058">Aromatic hydrocarbons catabolism</keyword>
<comment type="caution">
    <text evidence="10">The sequence shown here is derived from an EMBL/GenBank/DDBJ whole genome shotgun (WGS) entry which is preliminary data.</text>
</comment>
<dbReference type="PROSITE" id="PS00082">
    <property type="entry name" value="EXTRADIOL_DIOXYGENAS"/>
    <property type="match status" value="1"/>
</dbReference>
<dbReference type="RefSeq" id="WP_086754904.1">
    <property type="nucleotide sequence ID" value="NZ_JAGJBZ010000001.1"/>
</dbReference>
<evidence type="ECO:0000256" key="1">
    <source>
        <dbReference type="ARBA" id="ARBA00001954"/>
    </source>
</evidence>
<accession>A0ABU4LFM1</accession>
<evidence type="ECO:0000256" key="7">
    <source>
        <dbReference type="ARBA" id="ARBA00023004"/>
    </source>
</evidence>
<dbReference type="InterPro" id="IPR037523">
    <property type="entry name" value="VOC_core"/>
</dbReference>
<dbReference type="Gene3D" id="3.10.180.10">
    <property type="entry name" value="2,3-Dihydroxybiphenyl 1,2-Dioxygenase, domain 1"/>
    <property type="match status" value="2"/>
</dbReference>